<reference evidence="6" key="1">
    <citation type="submission" date="2022-08" db="UniProtKB">
        <authorList>
            <consortium name="EnsemblMetazoa"/>
        </authorList>
    </citation>
    <scope>IDENTIFICATION</scope>
    <source>
        <strain evidence="6">05x7-T-G4-1.051#20</strain>
    </source>
</reference>
<dbReference type="EnsemblMetazoa" id="G13198.8">
    <property type="protein sequence ID" value="G13198.8:cds"/>
    <property type="gene ID" value="G13198"/>
</dbReference>
<sequence>MESVLVFFSLWTLFGVQGITQKVFPQSAYRTWLDAESSCRKDNLGLLVNLDSLTKDTTFDLEVSITDSDQYWTGRYRLGLFYWKYGCFTLDSAAIFMTGNLKEIGGTNSVSECARFCGEERQWVALVKRFCYCLIDVDETALDASRCPSPCPGDRMDSCGSDQAMSVYKTLNKTKILDDITRKPIGENQMCVFIMSDAGVIRWKVDNCTQQKIVLCQKVTKSGIEFVSPHRTPKTWLSANEDCQRGSMTLAVVTQNDVKKSPIDKLPPNVHVWVALRRHDLFYWTSGDIRNDPTDCLAVQKDTYGNLVKSWFPCSDQFKYVCLSEGQPPTVESAVIGTPAPTTASTAETTTMPTTQSTTKQITTQATTIPTTEKIITKPTTMPTTQSTTKIITTQPTTIPTTEKITTKPTAQPTTMPKTIKPTAMSTTEQMTSEPTTQLATEQMTTQPTTEQITTQLTTEKLTTQSTTMPTTEKMTTTPTTQPTTEKITTTPTTQPTTEKLTTQTTIIPITLQITTIPTTEQITSQTTIPTTEQITTQITTQTTQPSVEQITTKPTTIHTTEQKTPQQTTMSTTQPQLSTKQMTTQQSTEQMKTKSTTISTTDSTTTKETTIVTTENVKPIIPIVKSNAFSPAKSPVLPTQPIATESNAFTNASNGLPNSGESSEQSDNSPTTELILVILIFLALVLLAVFVLVQWAVKRRRRKSIRLNRRTSKEITFKGEDEMLIRSFHTSEDKTTLSPKPMPRIDIDTGSLQILASIPENKKKLHRSDDTLDIPWIDASMNTLDNVSVSRDTETRSDTIGTKALSAPELDRIGVDSDDEDDVPHPCAMRTFSKQNEPILESEI</sequence>
<evidence type="ECO:0000313" key="6">
    <source>
        <dbReference type="EnsemblMetazoa" id="G13198.1:cds"/>
    </source>
</evidence>
<dbReference type="InterPro" id="IPR016187">
    <property type="entry name" value="CTDL_fold"/>
</dbReference>
<dbReference type="SMART" id="SM00321">
    <property type="entry name" value="WSC"/>
    <property type="match status" value="1"/>
</dbReference>
<feature type="transmembrane region" description="Helical" evidence="2">
    <location>
        <begin position="675"/>
        <end position="698"/>
    </location>
</feature>
<organism evidence="6 7">
    <name type="scientific">Magallana gigas</name>
    <name type="common">Pacific oyster</name>
    <name type="synonym">Crassostrea gigas</name>
    <dbReference type="NCBI Taxonomy" id="29159"/>
    <lineage>
        <taxon>Eukaryota</taxon>
        <taxon>Metazoa</taxon>
        <taxon>Spiralia</taxon>
        <taxon>Lophotrochozoa</taxon>
        <taxon>Mollusca</taxon>
        <taxon>Bivalvia</taxon>
        <taxon>Autobranchia</taxon>
        <taxon>Pteriomorphia</taxon>
        <taxon>Ostreida</taxon>
        <taxon>Ostreoidea</taxon>
        <taxon>Ostreidae</taxon>
        <taxon>Magallana</taxon>
    </lineage>
</organism>
<keyword evidence="7" id="KW-1185">Reference proteome</keyword>
<dbReference type="InterPro" id="IPR001304">
    <property type="entry name" value="C-type_lectin-like"/>
</dbReference>
<evidence type="ECO:0000259" key="5">
    <source>
        <dbReference type="PROSITE" id="PS51212"/>
    </source>
</evidence>
<evidence type="ECO:0000256" key="2">
    <source>
        <dbReference type="SAM" id="Phobius"/>
    </source>
</evidence>
<feature type="compositionally biased region" description="Low complexity" evidence="1">
    <location>
        <begin position="338"/>
        <end position="365"/>
    </location>
</feature>
<dbReference type="PROSITE" id="PS50041">
    <property type="entry name" value="C_TYPE_LECTIN_2"/>
    <property type="match status" value="1"/>
</dbReference>
<name>A0A8W8I9H5_MAGGI</name>
<dbReference type="PROSITE" id="PS51212">
    <property type="entry name" value="WSC"/>
    <property type="match status" value="1"/>
</dbReference>
<feature type="region of interest" description="Disordered" evidence="1">
    <location>
        <begin position="333"/>
        <end position="365"/>
    </location>
</feature>
<keyword evidence="3" id="KW-0732">Signal</keyword>
<feature type="chain" id="PRO_5042430808" evidence="3">
    <location>
        <begin position="19"/>
        <end position="845"/>
    </location>
</feature>
<dbReference type="EnsemblMetazoa" id="G13198.9">
    <property type="protein sequence ID" value="G13198.9:cds"/>
    <property type="gene ID" value="G13198"/>
</dbReference>
<protein>
    <submittedName>
        <fullName evidence="6">Uncharacterized protein</fullName>
    </submittedName>
</protein>
<evidence type="ECO:0000313" key="7">
    <source>
        <dbReference type="Proteomes" id="UP000005408"/>
    </source>
</evidence>
<feature type="signal peptide" evidence="3">
    <location>
        <begin position="1"/>
        <end position="18"/>
    </location>
</feature>
<feature type="region of interest" description="Disordered" evidence="1">
    <location>
        <begin position="462"/>
        <end position="499"/>
    </location>
</feature>
<dbReference type="AlphaFoldDB" id="A0A8W8I9H5"/>
<feature type="region of interest" description="Disordered" evidence="1">
    <location>
        <begin position="559"/>
        <end position="602"/>
    </location>
</feature>
<evidence type="ECO:0000259" key="4">
    <source>
        <dbReference type="PROSITE" id="PS50041"/>
    </source>
</evidence>
<dbReference type="EnsemblMetazoa" id="G13198.4">
    <property type="protein sequence ID" value="G13198.4:cds"/>
    <property type="gene ID" value="G13198"/>
</dbReference>
<dbReference type="OMA" id="SECARFC"/>
<evidence type="ECO:0000256" key="3">
    <source>
        <dbReference type="SAM" id="SignalP"/>
    </source>
</evidence>
<dbReference type="InterPro" id="IPR016186">
    <property type="entry name" value="C-type_lectin-like/link_sf"/>
</dbReference>
<proteinExistence type="predicted"/>
<feature type="region of interest" description="Disordered" evidence="1">
    <location>
        <begin position="408"/>
        <end position="434"/>
    </location>
</feature>
<dbReference type="Gene3D" id="3.10.100.10">
    <property type="entry name" value="Mannose-Binding Protein A, subunit A"/>
    <property type="match status" value="2"/>
</dbReference>
<evidence type="ECO:0000256" key="1">
    <source>
        <dbReference type="SAM" id="MobiDB-lite"/>
    </source>
</evidence>
<keyword evidence="2" id="KW-0812">Transmembrane</keyword>
<dbReference type="Pfam" id="PF01822">
    <property type="entry name" value="WSC"/>
    <property type="match status" value="1"/>
</dbReference>
<keyword evidence="2" id="KW-0472">Membrane</keyword>
<feature type="domain" description="C-type lectin" evidence="4">
    <location>
        <begin position="231"/>
        <end position="323"/>
    </location>
</feature>
<keyword evidence="2" id="KW-1133">Transmembrane helix</keyword>
<dbReference type="OrthoDB" id="6157440at2759"/>
<dbReference type="EnsemblMetazoa" id="G13198.1">
    <property type="protein sequence ID" value="G13198.1:cds"/>
    <property type="gene ID" value="G13198"/>
</dbReference>
<dbReference type="InterPro" id="IPR002889">
    <property type="entry name" value="WSC_carb-bd"/>
</dbReference>
<feature type="compositionally biased region" description="Polar residues" evidence="1">
    <location>
        <begin position="581"/>
        <end position="591"/>
    </location>
</feature>
<feature type="region of interest" description="Disordered" evidence="1">
    <location>
        <begin position="649"/>
        <end position="669"/>
    </location>
</feature>
<dbReference type="CDD" id="cd00037">
    <property type="entry name" value="CLECT"/>
    <property type="match status" value="1"/>
</dbReference>
<feature type="domain" description="WSC" evidence="5">
    <location>
        <begin position="81"/>
        <end position="171"/>
    </location>
</feature>
<feature type="compositionally biased region" description="Low complexity" evidence="1">
    <location>
        <begin position="559"/>
        <end position="580"/>
    </location>
</feature>
<dbReference type="Proteomes" id="UP000005408">
    <property type="component" value="Unassembled WGS sequence"/>
</dbReference>
<feature type="compositionally biased region" description="Polar residues" evidence="1">
    <location>
        <begin position="424"/>
        <end position="434"/>
    </location>
</feature>
<accession>A0A8W8I9H5</accession>
<dbReference type="EnsemblMetazoa" id="G13198.2">
    <property type="protein sequence ID" value="G13198.2:cds"/>
    <property type="gene ID" value="G13198"/>
</dbReference>
<dbReference type="SUPFAM" id="SSF56436">
    <property type="entry name" value="C-type lectin-like"/>
    <property type="match status" value="2"/>
</dbReference>